<evidence type="ECO:0000256" key="3">
    <source>
        <dbReference type="ARBA" id="ARBA00022832"/>
    </source>
</evidence>
<dbReference type="GO" id="GO:0003857">
    <property type="term" value="F:(3S)-3-hydroxyacyl-CoA dehydrogenase (NAD+) activity"/>
    <property type="evidence" value="ECO:0007669"/>
    <property type="project" value="UniProtKB-EC"/>
</dbReference>
<dbReference type="PANTHER" id="PTHR43561">
    <property type="match status" value="1"/>
</dbReference>
<evidence type="ECO:0000256" key="5">
    <source>
        <dbReference type="ARBA" id="ARBA00023027"/>
    </source>
</evidence>
<dbReference type="EMBL" id="MTLA01000010">
    <property type="protein sequence ID" value="OOP70230.1"/>
    <property type="molecule type" value="Genomic_DNA"/>
</dbReference>
<feature type="domain" description="3-hydroxyacyl-CoA dehydrogenase C-terminal" evidence="9">
    <location>
        <begin position="188"/>
        <end position="286"/>
    </location>
</feature>
<evidence type="ECO:0000256" key="6">
    <source>
        <dbReference type="ARBA" id="ARBA00023098"/>
    </source>
</evidence>
<evidence type="ECO:0000313" key="12">
    <source>
        <dbReference type="Proteomes" id="UP000189761"/>
    </source>
</evidence>
<comment type="caution">
    <text evidence="11">The sequence shown here is derived from an EMBL/GenBank/DDBJ whole genome shotgun (WGS) entry which is preliminary data.</text>
</comment>
<evidence type="ECO:0000259" key="10">
    <source>
        <dbReference type="Pfam" id="PF02737"/>
    </source>
</evidence>
<protein>
    <submittedName>
        <fullName evidence="11">3-hydroxybutyryl-CoA dehydrogenase</fullName>
    </submittedName>
</protein>
<dbReference type="InterPro" id="IPR006176">
    <property type="entry name" value="3-OHacyl-CoA_DH_NAD-bd"/>
</dbReference>
<comment type="pathway">
    <text evidence="1">Lipid metabolism; fatty acid beta-oxidation.</text>
</comment>
<evidence type="ECO:0000256" key="2">
    <source>
        <dbReference type="ARBA" id="ARBA00005086"/>
    </source>
</evidence>
<dbReference type="GO" id="GO:0006635">
    <property type="term" value="P:fatty acid beta-oxidation"/>
    <property type="evidence" value="ECO:0007669"/>
    <property type="project" value="TreeGrafter"/>
</dbReference>
<dbReference type="PIRSF" id="PIRSF000105">
    <property type="entry name" value="HCDH"/>
    <property type="match status" value="1"/>
</dbReference>
<comment type="catalytic activity">
    <reaction evidence="7">
        <text>a (3S)-3-hydroxyacyl-CoA + NAD(+) = a 3-oxoacyl-CoA + NADH + H(+)</text>
        <dbReference type="Rhea" id="RHEA:22432"/>
        <dbReference type="ChEBI" id="CHEBI:15378"/>
        <dbReference type="ChEBI" id="CHEBI:57318"/>
        <dbReference type="ChEBI" id="CHEBI:57540"/>
        <dbReference type="ChEBI" id="CHEBI:57945"/>
        <dbReference type="ChEBI" id="CHEBI:90726"/>
        <dbReference type="EC" id="1.1.1.35"/>
    </reaction>
</comment>
<gene>
    <name evidence="11" type="ORF">BWZ43_00935</name>
</gene>
<evidence type="ECO:0000256" key="4">
    <source>
        <dbReference type="ARBA" id="ARBA00023002"/>
    </source>
</evidence>
<dbReference type="Pfam" id="PF02737">
    <property type="entry name" value="3HCDH_N"/>
    <property type="match status" value="1"/>
</dbReference>
<dbReference type="Pfam" id="PF00725">
    <property type="entry name" value="3HCDH"/>
    <property type="match status" value="1"/>
</dbReference>
<evidence type="ECO:0000256" key="8">
    <source>
        <dbReference type="PIRSR" id="PIRSR000105-1"/>
    </source>
</evidence>
<feature type="site" description="Important for catalytic activity" evidence="8">
    <location>
        <position position="141"/>
    </location>
</feature>
<evidence type="ECO:0000259" key="9">
    <source>
        <dbReference type="Pfam" id="PF00725"/>
    </source>
</evidence>
<name>A0A8E2ID04_9BACI</name>
<reference evidence="11 12" key="1">
    <citation type="submission" date="2017-01" db="EMBL/GenBank/DDBJ databases">
        <title>Draft genome sequence of Bacillus oleronius.</title>
        <authorList>
            <person name="Allam M."/>
        </authorList>
    </citation>
    <scope>NUCLEOTIDE SEQUENCE [LARGE SCALE GENOMIC DNA]</scope>
    <source>
        <strain evidence="11 12">DSM 9356</strain>
    </source>
</reference>
<dbReference type="Gene3D" id="3.40.50.720">
    <property type="entry name" value="NAD(P)-binding Rossmann-like Domain"/>
    <property type="match status" value="1"/>
</dbReference>
<dbReference type="InterPro" id="IPR022694">
    <property type="entry name" value="3-OHacyl-CoA_DH"/>
</dbReference>
<dbReference type="InterPro" id="IPR008927">
    <property type="entry name" value="6-PGluconate_DH-like_C_sf"/>
</dbReference>
<dbReference type="InterPro" id="IPR013328">
    <property type="entry name" value="6PGD_dom2"/>
</dbReference>
<dbReference type="InterPro" id="IPR052242">
    <property type="entry name" value="Mito_3-hydroxyacyl-CoA_DH"/>
</dbReference>
<comment type="pathway">
    <text evidence="2">Lipid metabolism; butanoate metabolism.</text>
</comment>
<keyword evidence="6" id="KW-0443">Lipid metabolism</keyword>
<organism evidence="11 12">
    <name type="scientific">Heyndrickxia oleronia</name>
    <dbReference type="NCBI Taxonomy" id="38875"/>
    <lineage>
        <taxon>Bacteria</taxon>
        <taxon>Bacillati</taxon>
        <taxon>Bacillota</taxon>
        <taxon>Bacilli</taxon>
        <taxon>Bacillales</taxon>
        <taxon>Bacillaceae</taxon>
        <taxon>Heyndrickxia</taxon>
    </lineage>
</organism>
<dbReference type="Proteomes" id="UP000189761">
    <property type="component" value="Unassembled WGS sequence"/>
</dbReference>
<dbReference type="PANTHER" id="PTHR43561:SF3">
    <property type="entry name" value="HYDROXYACYL-COENZYME A DEHYDROGENASE, MITOCHONDRIAL"/>
    <property type="match status" value="1"/>
</dbReference>
<keyword evidence="3" id="KW-0276">Fatty acid metabolism</keyword>
<dbReference type="SUPFAM" id="SSF48179">
    <property type="entry name" value="6-phosphogluconate dehydrogenase C-terminal domain-like"/>
    <property type="match status" value="1"/>
</dbReference>
<dbReference type="InterPro" id="IPR036291">
    <property type="entry name" value="NAD(P)-bd_dom_sf"/>
</dbReference>
<dbReference type="GO" id="GO:0070403">
    <property type="term" value="F:NAD+ binding"/>
    <property type="evidence" value="ECO:0007669"/>
    <property type="project" value="InterPro"/>
</dbReference>
<sequence>MNYQNITVAGSGVLGSQIAYQTAFKGFNVSVYDINDEVLERAKERINGLKEHYKKDLNATDEEVNLAYERISFNSNLSKAVANADLVIEAIPEVVQIKTDFYNELGKVAPEKTIFATNSSTLLPSQFADATGRPAKFLALHFANEIWKNNTAEVMKHPGTDMKVFNEVIEFAKAIGMVALPLYKEQPGYILNSLLVPLLDAAQLLLLNEVADAETIDKTWMIATGAPQGPFAILDVVGINTAYNITLAKAKATGSQEYEKLAELLKSEYIDKGKLGRATGEGFYTYPNPNFMKPGFLEN</sequence>
<keyword evidence="12" id="KW-1185">Reference proteome</keyword>
<accession>A0A8E2ID04</accession>
<dbReference type="InterPro" id="IPR006108">
    <property type="entry name" value="3HC_DH_C"/>
</dbReference>
<feature type="domain" description="3-hydroxyacyl-CoA dehydrogenase NAD binding" evidence="10">
    <location>
        <begin position="5"/>
        <end position="182"/>
    </location>
</feature>
<dbReference type="AlphaFoldDB" id="A0A8E2ID04"/>
<dbReference type="SUPFAM" id="SSF51735">
    <property type="entry name" value="NAD(P)-binding Rossmann-fold domains"/>
    <property type="match status" value="1"/>
</dbReference>
<evidence type="ECO:0000256" key="1">
    <source>
        <dbReference type="ARBA" id="ARBA00005005"/>
    </source>
</evidence>
<evidence type="ECO:0000313" key="11">
    <source>
        <dbReference type="EMBL" id="OOP70230.1"/>
    </source>
</evidence>
<evidence type="ECO:0000256" key="7">
    <source>
        <dbReference type="ARBA" id="ARBA00049556"/>
    </source>
</evidence>
<keyword evidence="4" id="KW-0560">Oxidoreductase</keyword>
<keyword evidence="5" id="KW-0520">NAD</keyword>
<proteinExistence type="predicted"/>
<dbReference type="RefSeq" id="WP_078109208.1">
    <property type="nucleotide sequence ID" value="NZ_CP065424.1"/>
</dbReference>
<dbReference type="Gene3D" id="1.10.1040.10">
    <property type="entry name" value="N-(1-d-carboxylethyl)-l-norvaline Dehydrogenase, domain 2"/>
    <property type="match status" value="1"/>
</dbReference>
<dbReference type="NCBIfam" id="NF006143">
    <property type="entry name" value="PRK08293.1"/>
    <property type="match status" value="1"/>
</dbReference>